<dbReference type="OrthoDB" id="66881at2759"/>
<keyword evidence="5" id="KW-1185">Reference proteome</keyword>
<evidence type="ECO:0000313" key="5">
    <source>
        <dbReference type="Proteomes" id="UP000293360"/>
    </source>
</evidence>
<dbReference type="InterPro" id="IPR020946">
    <property type="entry name" value="Flavin_mOase-like"/>
</dbReference>
<keyword evidence="2" id="KW-0274">FAD</keyword>
<proteinExistence type="predicted"/>
<name>A0A4Q4T6S9_9PEZI</name>
<dbReference type="STRING" id="155417.A0A4Q4T6S9"/>
<evidence type="ECO:0000313" key="4">
    <source>
        <dbReference type="EMBL" id="RYP00784.1"/>
    </source>
</evidence>
<dbReference type="EMBL" id="QJNU01000378">
    <property type="protein sequence ID" value="RYP00784.1"/>
    <property type="molecule type" value="Genomic_DNA"/>
</dbReference>
<dbReference type="AlphaFoldDB" id="A0A4Q4T6S9"/>
<sequence length="121" mass="14220">MQFTQEPISADKTDLSISLHGAATLFRHDSVIQWYVQILVKENGNQDFAECNTAVERVEKVGDEWKVIFRKSDEHSDYWWVDWFDAVMVACGHHWVPYAPHIKGFEAFERDRRGSVIHRKQ</sequence>
<keyword evidence="1" id="KW-0285">Flavoprotein</keyword>
<accession>A0A4Q4T6S9</accession>
<dbReference type="GO" id="GO:0050661">
    <property type="term" value="F:NADP binding"/>
    <property type="evidence" value="ECO:0007669"/>
    <property type="project" value="InterPro"/>
</dbReference>
<dbReference type="Proteomes" id="UP000293360">
    <property type="component" value="Unassembled WGS sequence"/>
</dbReference>
<dbReference type="Pfam" id="PF00743">
    <property type="entry name" value="FMO-like"/>
    <property type="match status" value="1"/>
</dbReference>
<dbReference type="GO" id="GO:0004499">
    <property type="term" value="F:N,N-dimethylaniline monooxygenase activity"/>
    <property type="evidence" value="ECO:0007669"/>
    <property type="project" value="InterPro"/>
</dbReference>
<keyword evidence="3" id="KW-0560">Oxidoreductase</keyword>
<gene>
    <name evidence="4" type="ORF">DL764_006418</name>
</gene>
<protein>
    <submittedName>
        <fullName evidence="4">Uncharacterized protein</fullName>
    </submittedName>
</protein>
<dbReference type="SUPFAM" id="SSF51905">
    <property type="entry name" value="FAD/NAD(P)-binding domain"/>
    <property type="match status" value="1"/>
</dbReference>
<dbReference type="InterPro" id="IPR036188">
    <property type="entry name" value="FAD/NAD-bd_sf"/>
</dbReference>
<reference evidence="4 5" key="1">
    <citation type="submission" date="2018-06" db="EMBL/GenBank/DDBJ databases">
        <title>Complete Genomes of Monosporascus.</title>
        <authorList>
            <person name="Robinson A.J."/>
            <person name="Natvig D.O."/>
        </authorList>
    </citation>
    <scope>NUCLEOTIDE SEQUENCE [LARGE SCALE GENOMIC DNA]</scope>
    <source>
        <strain evidence="4 5">CBS 110550</strain>
    </source>
</reference>
<dbReference type="GO" id="GO:0050660">
    <property type="term" value="F:flavin adenine dinucleotide binding"/>
    <property type="evidence" value="ECO:0007669"/>
    <property type="project" value="InterPro"/>
</dbReference>
<comment type="caution">
    <text evidence="4">The sequence shown here is derived from an EMBL/GenBank/DDBJ whole genome shotgun (WGS) entry which is preliminary data.</text>
</comment>
<organism evidence="4 5">
    <name type="scientific">Monosporascus ibericus</name>
    <dbReference type="NCBI Taxonomy" id="155417"/>
    <lineage>
        <taxon>Eukaryota</taxon>
        <taxon>Fungi</taxon>
        <taxon>Dikarya</taxon>
        <taxon>Ascomycota</taxon>
        <taxon>Pezizomycotina</taxon>
        <taxon>Sordariomycetes</taxon>
        <taxon>Xylariomycetidae</taxon>
        <taxon>Xylariales</taxon>
        <taxon>Xylariales incertae sedis</taxon>
        <taxon>Monosporascus</taxon>
    </lineage>
</organism>
<evidence type="ECO:0000256" key="3">
    <source>
        <dbReference type="ARBA" id="ARBA00023002"/>
    </source>
</evidence>
<evidence type="ECO:0000256" key="2">
    <source>
        <dbReference type="ARBA" id="ARBA00022827"/>
    </source>
</evidence>
<dbReference type="Gene3D" id="3.50.50.60">
    <property type="entry name" value="FAD/NAD(P)-binding domain"/>
    <property type="match status" value="1"/>
</dbReference>
<evidence type="ECO:0000256" key="1">
    <source>
        <dbReference type="ARBA" id="ARBA00022630"/>
    </source>
</evidence>